<dbReference type="FunFam" id="3.40.1440.60:FF:000001">
    <property type="entry name" value="Primosomal protein N"/>
    <property type="match status" value="1"/>
</dbReference>
<dbReference type="InterPro" id="IPR011545">
    <property type="entry name" value="DEAD/DEAH_box_helicase_dom"/>
</dbReference>
<dbReference type="FunFam" id="3.40.50.300:FF:000489">
    <property type="entry name" value="Primosome assembly protein PriA"/>
    <property type="match status" value="1"/>
</dbReference>
<keyword evidence="5 12" id="KW-0378">Hydrolase</keyword>
<keyword evidence="10 12" id="KW-0413">Isomerase</keyword>
<dbReference type="EMBL" id="LITU01000083">
    <property type="protein sequence ID" value="KOY12692.1"/>
    <property type="molecule type" value="Genomic_DNA"/>
</dbReference>
<evidence type="ECO:0000259" key="13">
    <source>
        <dbReference type="PROSITE" id="PS51192"/>
    </source>
</evidence>
<dbReference type="Gene3D" id="3.40.1440.60">
    <property type="entry name" value="PriA, 3(prime) DNA-binding domain"/>
    <property type="match status" value="1"/>
</dbReference>
<dbReference type="AlphaFoldDB" id="A0A0M9BJP2"/>
<dbReference type="GO" id="GO:0006270">
    <property type="term" value="P:DNA replication initiation"/>
    <property type="evidence" value="ECO:0007669"/>
    <property type="project" value="TreeGrafter"/>
</dbReference>
<dbReference type="Gene3D" id="3.40.50.300">
    <property type="entry name" value="P-loop containing nucleotide triphosphate hydrolases"/>
    <property type="match status" value="2"/>
</dbReference>
<dbReference type="Pfam" id="PF17764">
    <property type="entry name" value="PriA_3primeBD"/>
    <property type="match status" value="1"/>
</dbReference>
<protein>
    <recommendedName>
        <fullName evidence="12">Replication restart protein PriA</fullName>
    </recommendedName>
    <alternativeName>
        <fullName evidence="12">ATP-dependent DNA helicase PriA</fullName>
        <ecNumber evidence="12">5.6.2.4</ecNumber>
    </alternativeName>
    <alternativeName>
        <fullName evidence="12">DNA 3'-5' helicase PriA</fullName>
    </alternativeName>
</protein>
<dbReference type="PROSITE" id="PS51192">
    <property type="entry name" value="HELICASE_ATP_BIND_1"/>
    <property type="match status" value="1"/>
</dbReference>
<sequence length="849" mass="95840">MEIAKVIVDVPVKQTDRPFDYLVPESMREWIEIGSRVGVPFGHRTVQGFVIDLVPRTGTESFKLKPIQELLDIVPPLSEDLVELAEWMSERYASNRIMSLQVMVPTALKGKAERYISLGDALDGQKAASDSGEEVLFVWGEESTSEKVQQDIIRFVKSRGQVPLQQLSRKYPNHAALIKKLLLGGVLLESQAIKDKLNKKTMKSIDLAVDVAAAEEALTSFPAKAQRQKEVLAFLLEMKELLPMAMKELLSTLQVSAATVKGLEEKGLVVTEDVEVFRDPYQGRKFRATEPLNLTDEQQHVYNNINGRLQERRHGVFLLHGVTGSGKTEVYLQTIQRCIEQDRQAIVLVPEIALTPQMVERFKGRFGDQVAVMHSRLSGGERYDEWRKIREGQVKVAIGARSAVFAPFSRLGLIIMDEEHETSYKQEETPKYHARDVAVKRAQQHQAVVVLGSATPSLESYYAARSQSNDEFAPLLLEMPTRALGNKLPEVRIVDMREELKDGNRSMFSRALHKGLEERLERGEQTVLLLNRRGYSTFVMCRSCGYVAGCPECDISLTYHQRSNNLRCHYCGYAEAAPEVCPDCGSEHIRYFGTGTQRVEEELAKLFPGIRVIRMDVDTTSEKGSHEKLLKQFREKKADVLLGTQMVAKGLDFPDVTLVGVITADSALNLPDFRAAEKTFQLLTQVAGRAGRHQLPGEVFVQSYTPEHYSIGHASQHDYVSFVREELLHRRNLQYPPYCRLILVTFSHEQLPVLIRLAENYTRILKEQANAAGWLGSLDRFSNDAFDVLGPVASPIPRIKNRYRFQCMIKWRGDVDAIGLALATARRMDDDVQAQKLQISLDVDPQMLM</sequence>
<dbReference type="HAMAP" id="MF_00983">
    <property type="entry name" value="PriA"/>
    <property type="match status" value="1"/>
</dbReference>
<evidence type="ECO:0000313" key="16">
    <source>
        <dbReference type="Proteomes" id="UP000037688"/>
    </source>
</evidence>
<dbReference type="SMART" id="SM00487">
    <property type="entry name" value="DEXDc"/>
    <property type="match status" value="1"/>
</dbReference>
<dbReference type="InterPro" id="IPR040498">
    <property type="entry name" value="PriA_CRR"/>
</dbReference>
<keyword evidence="16" id="KW-1185">Reference proteome</keyword>
<dbReference type="NCBIfam" id="TIGR00595">
    <property type="entry name" value="priA"/>
    <property type="match status" value="1"/>
</dbReference>
<dbReference type="Pfam" id="PF00270">
    <property type="entry name" value="DEAD"/>
    <property type="match status" value="1"/>
</dbReference>
<keyword evidence="3 12" id="KW-0479">Metal-binding</keyword>
<proteinExistence type="inferred from homology"/>
<comment type="catalytic activity">
    <reaction evidence="11 12">
        <text>ATP + H2O = ADP + phosphate + H(+)</text>
        <dbReference type="Rhea" id="RHEA:13065"/>
        <dbReference type="ChEBI" id="CHEBI:15377"/>
        <dbReference type="ChEBI" id="CHEBI:15378"/>
        <dbReference type="ChEBI" id="CHEBI:30616"/>
        <dbReference type="ChEBI" id="CHEBI:43474"/>
        <dbReference type="ChEBI" id="CHEBI:456216"/>
        <dbReference type="EC" id="5.6.2.4"/>
    </reaction>
</comment>
<dbReference type="GO" id="GO:0005524">
    <property type="term" value="F:ATP binding"/>
    <property type="evidence" value="ECO:0007669"/>
    <property type="project" value="UniProtKB-UniRule"/>
</dbReference>
<dbReference type="OrthoDB" id="9759544at2"/>
<evidence type="ECO:0000256" key="8">
    <source>
        <dbReference type="ARBA" id="ARBA00022840"/>
    </source>
</evidence>
<dbReference type="InterPro" id="IPR041222">
    <property type="entry name" value="PriA_3primeBD"/>
</dbReference>
<evidence type="ECO:0000256" key="5">
    <source>
        <dbReference type="ARBA" id="ARBA00022801"/>
    </source>
</evidence>
<reference evidence="15 16" key="1">
    <citation type="submission" date="2015-08" db="EMBL/GenBank/DDBJ databases">
        <title>Draft genome sequence of cellulolytic and xylanolytic Paenibacillus sp. A59, isolated from a decaying forest soil from Patagonia, Argentina.</title>
        <authorList>
            <person name="Ghio S."/>
            <person name="Caceres A.M."/>
            <person name="Talia P."/>
            <person name="Grasso D."/>
            <person name="Campos E."/>
        </authorList>
    </citation>
    <scope>NUCLEOTIDE SEQUENCE [LARGE SCALE GENOMIC DNA]</scope>
    <source>
        <strain evidence="15 16">A59</strain>
    </source>
</reference>
<evidence type="ECO:0000259" key="14">
    <source>
        <dbReference type="PROSITE" id="PS51194"/>
    </source>
</evidence>
<comment type="caution">
    <text evidence="15">The sequence shown here is derived from an EMBL/GenBank/DDBJ whole genome shotgun (WGS) entry which is preliminary data.</text>
</comment>
<keyword evidence="1 12" id="KW-0639">Primosome</keyword>
<feature type="binding site" evidence="12">
    <location>
        <position position="550"/>
    </location>
    <ligand>
        <name>Zn(2+)</name>
        <dbReference type="ChEBI" id="CHEBI:29105"/>
        <label>2</label>
    </ligand>
</feature>
<dbReference type="RefSeq" id="WP_053784305.1">
    <property type="nucleotide sequence ID" value="NZ_LITU01000083.1"/>
</dbReference>
<keyword evidence="6 12" id="KW-0347">Helicase</keyword>
<gene>
    <name evidence="12" type="primary">priA</name>
    <name evidence="15" type="ORF">AMS66_30275</name>
</gene>
<evidence type="ECO:0000256" key="10">
    <source>
        <dbReference type="ARBA" id="ARBA00023235"/>
    </source>
</evidence>
<dbReference type="PROSITE" id="PS51194">
    <property type="entry name" value="HELICASE_CTER"/>
    <property type="match status" value="1"/>
</dbReference>
<feature type="binding site" evidence="12">
    <location>
        <position position="553"/>
    </location>
    <ligand>
        <name>Zn(2+)</name>
        <dbReference type="ChEBI" id="CHEBI:29105"/>
        <label>2</label>
    </ligand>
</feature>
<comment type="similarity">
    <text evidence="12">Belongs to the helicase family. PriA subfamily.</text>
</comment>
<name>A0A0M9BJP2_9BACL</name>
<feature type="binding site" evidence="12">
    <location>
        <position position="581"/>
    </location>
    <ligand>
        <name>Zn(2+)</name>
        <dbReference type="ChEBI" id="CHEBI:29105"/>
        <label>1</label>
    </ligand>
</feature>
<comment type="function">
    <text evidence="12">Initiates the restart of stalled replication forks, which reloads the replicative helicase on sites other than the origin of replication. Recognizes and binds to abandoned replication forks and remodels them to uncover a helicase loading site. Promotes assembly of the primosome at these replication forks.</text>
</comment>
<dbReference type="Pfam" id="PF00271">
    <property type="entry name" value="Helicase_C"/>
    <property type="match status" value="1"/>
</dbReference>
<keyword evidence="4 12" id="KW-0547">Nucleotide-binding</keyword>
<organism evidence="15 16">
    <name type="scientific">Paenibacillus xylanivorans</name>
    <dbReference type="NCBI Taxonomy" id="1705561"/>
    <lineage>
        <taxon>Bacteria</taxon>
        <taxon>Bacillati</taxon>
        <taxon>Bacillota</taxon>
        <taxon>Bacilli</taxon>
        <taxon>Bacillales</taxon>
        <taxon>Paenibacillaceae</taxon>
        <taxon>Paenibacillus</taxon>
    </lineage>
</organism>
<keyword evidence="2 12" id="KW-0235">DNA replication</keyword>
<keyword evidence="8 12" id="KW-0067">ATP-binding</keyword>
<dbReference type="GO" id="GO:0006269">
    <property type="term" value="P:DNA replication, synthesis of primer"/>
    <property type="evidence" value="ECO:0007669"/>
    <property type="project" value="UniProtKB-KW"/>
</dbReference>
<keyword evidence="7 12" id="KW-0862">Zinc</keyword>
<feature type="binding site" evidence="12">
    <location>
        <position position="544"/>
    </location>
    <ligand>
        <name>Zn(2+)</name>
        <dbReference type="ChEBI" id="CHEBI:29105"/>
        <label>1</label>
    </ligand>
</feature>
<dbReference type="SMART" id="SM00490">
    <property type="entry name" value="HELICc"/>
    <property type="match status" value="1"/>
</dbReference>
<feature type="binding site" evidence="12">
    <location>
        <position position="541"/>
    </location>
    <ligand>
        <name>Zn(2+)</name>
        <dbReference type="ChEBI" id="CHEBI:29105"/>
        <label>1</label>
    </ligand>
</feature>
<dbReference type="InterPro" id="IPR027417">
    <property type="entry name" value="P-loop_NTPase"/>
</dbReference>
<dbReference type="PANTHER" id="PTHR30580">
    <property type="entry name" value="PRIMOSOMAL PROTEIN N"/>
    <property type="match status" value="1"/>
</dbReference>
<dbReference type="CDD" id="cd17929">
    <property type="entry name" value="DEXHc_priA"/>
    <property type="match status" value="1"/>
</dbReference>
<dbReference type="GO" id="GO:0016887">
    <property type="term" value="F:ATP hydrolysis activity"/>
    <property type="evidence" value="ECO:0007669"/>
    <property type="project" value="RHEA"/>
</dbReference>
<accession>A0A0M9BJP2</accession>
<dbReference type="InterPro" id="IPR041236">
    <property type="entry name" value="PriA_C"/>
</dbReference>
<dbReference type="GO" id="GO:1990077">
    <property type="term" value="C:primosome complex"/>
    <property type="evidence" value="ECO:0007669"/>
    <property type="project" value="UniProtKB-UniRule"/>
</dbReference>
<feature type="binding site" evidence="12">
    <location>
        <position position="571"/>
    </location>
    <ligand>
        <name>Zn(2+)</name>
        <dbReference type="ChEBI" id="CHEBI:29105"/>
        <label>2</label>
    </ligand>
</feature>
<dbReference type="InterPro" id="IPR042115">
    <property type="entry name" value="PriA_3primeBD_sf"/>
</dbReference>
<comment type="catalytic activity">
    <reaction evidence="12">
        <text>Couples ATP hydrolysis with the unwinding of duplex DNA by translocating in the 3'-5' direction.</text>
        <dbReference type="EC" id="5.6.2.4"/>
    </reaction>
</comment>
<evidence type="ECO:0000256" key="12">
    <source>
        <dbReference type="HAMAP-Rule" id="MF_00983"/>
    </source>
</evidence>
<dbReference type="Pfam" id="PF18319">
    <property type="entry name" value="Zn_ribbon_PriA"/>
    <property type="match status" value="1"/>
</dbReference>
<dbReference type="EC" id="5.6.2.4" evidence="12"/>
<dbReference type="InterPro" id="IPR001650">
    <property type="entry name" value="Helicase_C-like"/>
</dbReference>
<evidence type="ECO:0000256" key="7">
    <source>
        <dbReference type="ARBA" id="ARBA00022833"/>
    </source>
</evidence>
<feature type="binding site" evidence="12">
    <location>
        <position position="584"/>
    </location>
    <ligand>
        <name>Zn(2+)</name>
        <dbReference type="ChEBI" id="CHEBI:29105"/>
        <label>1</label>
    </ligand>
</feature>
<comment type="subunit">
    <text evidence="12">Component of the replication restart primosome.</text>
</comment>
<dbReference type="SUPFAM" id="SSF52540">
    <property type="entry name" value="P-loop containing nucleoside triphosphate hydrolases"/>
    <property type="match status" value="1"/>
</dbReference>
<feature type="domain" description="Helicase ATP-binding" evidence="13">
    <location>
        <begin position="308"/>
        <end position="474"/>
    </location>
</feature>
<dbReference type="InterPro" id="IPR014001">
    <property type="entry name" value="Helicase_ATP-bd"/>
</dbReference>
<dbReference type="CDD" id="cd18804">
    <property type="entry name" value="SF2_C_priA"/>
    <property type="match status" value="1"/>
</dbReference>
<keyword evidence="9 12" id="KW-0238">DNA-binding</keyword>
<dbReference type="PATRIC" id="fig|1705561.3.peg.6401"/>
<dbReference type="GO" id="GO:0006310">
    <property type="term" value="P:DNA recombination"/>
    <property type="evidence" value="ECO:0007669"/>
    <property type="project" value="InterPro"/>
</dbReference>
<dbReference type="GO" id="GO:0003677">
    <property type="term" value="F:DNA binding"/>
    <property type="evidence" value="ECO:0007669"/>
    <property type="project" value="UniProtKB-UniRule"/>
</dbReference>
<comment type="cofactor">
    <cofactor evidence="12">
        <name>Zn(2+)</name>
        <dbReference type="ChEBI" id="CHEBI:29105"/>
    </cofactor>
    <text evidence="12">Binds 2 zinc ions per subunit.</text>
</comment>
<evidence type="ECO:0000256" key="1">
    <source>
        <dbReference type="ARBA" id="ARBA00022515"/>
    </source>
</evidence>
<dbReference type="Proteomes" id="UP000037688">
    <property type="component" value="Unassembled WGS sequence"/>
</dbReference>
<dbReference type="GO" id="GO:0043138">
    <property type="term" value="F:3'-5' DNA helicase activity"/>
    <property type="evidence" value="ECO:0007669"/>
    <property type="project" value="UniProtKB-EC"/>
</dbReference>
<feature type="domain" description="Helicase C-terminal" evidence="14">
    <location>
        <begin position="576"/>
        <end position="759"/>
    </location>
</feature>
<dbReference type="NCBIfam" id="NF004066">
    <property type="entry name" value="PRK05580.1-3"/>
    <property type="match status" value="1"/>
</dbReference>
<evidence type="ECO:0000256" key="4">
    <source>
        <dbReference type="ARBA" id="ARBA00022741"/>
    </source>
</evidence>
<dbReference type="Pfam" id="PF18074">
    <property type="entry name" value="PriA_C"/>
    <property type="match status" value="1"/>
</dbReference>
<dbReference type="InterPro" id="IPR005259">
    <property type="entry name" value="PriA"/>
</dbReference>
<evidence type="ECO:0000313" key="15">
    <source>
        <dbReference type="EMBL" id="KOY12692.1"/>
    </source>
</evidence>
<evidence type="ECO:0000256" key="11">
    <source>
        <dbReference type="ARBA" id="ARBA00048988"/>
    </source>
</evidence>
<evidence type="ECO:0000256" key="6">
    <source>
        <dbReference type="ARBA" id="ARBA00022806"/>
    </source>
</evidence>
<dbReference type="PANTHER" id="PTHR30580:SF0">
    <property type="entry name" value="PRIMOSOMAL PROTEIN N"/>
    <property type="match status" value="1"/>
</dbReference>
<evidence type="ECO:0000256" key="2">
    <source>
        <dbReference type="ARBA" id="ARBA00022705"/>
    </source>
</evidence>
<evidence type="ECO:0000256" key="3">
    <source>
        <dbReference type="ARBA" id="ARBA00022723"/>
    </source>
</evidence>
<dbReference type="GO" id="GO:0006302">
    <property type="term" value="P:double-strand break repair"/>
    <property type="evidence" value="ECO:0007669"/>
    <property type="project" value="InterPro"/>
</dbReference>
<evidence type="ECO:0000256" key="9">
    <source>
        <dbReference type="ARBA" id="ARBA00023125"/>
    </source>
</evidence>
<feature type="binding site" evidence="12">
    <location>
        <position position="568"/>
    </location>
    <ligand>
        <name>Zn(2+)</name>
        <dbReference type="ChEBI" id="CHEBI:29105"/>
        <label>2</label>
    </ligand>
</feature>
<dbReference type="GO" id="GO:0008270">
    <property type="term" value="F:zinc ion binding"/>
    <property type="evidence" value="ECO:0007669"/>
    <property type="project" value="UniProtKB-UniRule"/>
</dbReference>